<protein>
    <submittedName>
        <fullName evidence="1">Uncharacterized protein</fullName>
    </submittedName>
</protein>
<evidence type="ECO:0000313" key="1">
    <source>
        <dbReference type="EMBL" id="OCX13151.1"/>
    </source>
</evidence>
<accession>A0A1C2DEF6</accession>
<evidence type="ECO:0000313" key="2">
    <source>
        <dbReference type="Proteomes" id="UP000094412"/>
    </source>
</evidence>
<proteinExistence type="predicted"/>
<dbReference type="STRING" id="1566387.QV13_26855"/>
<dbReference type="Proteomes" id="UP000094412">
    <property type="component" value="Unassembled WGS sequence"/>
</dbReference>
<reference evidence="1 2" key="1">
    <citation type="submission" date="2016-08" db="EMBL/GenBank/DDBJ databases">
        <title>Whole genome sequence of Mesorhizobium sp. strain UASWS1009 isolated from industrial sewage.</title>
        <authorList>
            <person name="Crovadore J."/>
            <person name="Calmin G."/>
            <person name="Chablais R."/>
            <person name="Cochard B."/>
            <person name="Lefort F."/>
        </authorList>
    </citation>
    <scope>NUCLEOTIDE SEQUENCE [LARGE SCALE GENOMIC DNA]</scope>
    <source>
        <strain evidence="1 2">UASWS1009</strain>
    </source>
</reference>
<comment type="caution">
    <text evidence="1">The sequence shown here is derived from an EMBL/GenBank/DDBJ whole genome shotgun (WGS) entry which is preliminary data.</text>
</comment>
<organism evidence="1 2">
    <name type="scientific">Mesorhizobium hungaricum</name>
    <dbReference type="NCBI Taxonomy" id="1566387"/>
    <lineage>
        <taxon>Bacteria</taxon>
        <taxon>Pseudomonadati</taxon>
        <taxon>Pseudomonadota</taxon>
        <taxon>Alphaproteobacteria</taxon>
        <taxon>Hyphomicrobiales</taxon>
        <taxon>Phyllobacteriaceae</taxon>
        <taxon>Mesorhizobium</taxon>
    </lineage>
</organism>
<gene>
    <name evidence="1" type="ORF">QV13_26855</name>
</gene>
<sequence length="123" mass="13753">MSDDRLSAELQNLLGEPAFLALAEAFGGTRLFIPSTDRENQLLPILGRVAVDQLAGRYGRSYLRVPLAREARARHYRAAGMSNAEIARKLGLTETGIDKMFRRMGFRPIKGSADPRQLFLFDD</sequence>
<dbReference type="AlphaFoldDB" id="A0A1C2DEF6"/>
<keyword evidence="2" id="KW-1185">Reference proteome</keyword>
<dbReference type="EMBL" id="MDEO01000036">
    <property type="protein sequence ID" value="OCX13151.1"/>
    <property type="molecule type" value="Genomic_DNA"/>
</dbReference>
<dbReference type="RefSeq" id="WP_024923223.1">
    <property type="nucleotide sequence ID" value="NZ_MDEO01000036.1"/>
</dbReference>
<name>A0A1C2DEF6_9HYPH</name>